<dbReference type="InterPro" id="IPR027417">
    <property type="entry name" value="P-loop_NTPase"/>
</dbReference>
<dbReference type="SUPFAM" id="SSF53927">
    <property type="entry name" value="Cytidine deaminase-like"/>
    <property type="match status" value="1"/>
</dbReference>
<dbReference type="eggNOG" id="COG2131">
    <property type="taxonomic scope" value="Bacteria"/>
</dbReference>
<dbReference type="InterPro" id="IPR015517">
    <property type="entry name" value="dCMP_deaminase-rel"/>
</dbReference>
<reference evidence="6 7" key="1">
    <citation type="submission" date="2013-06" db="EMBL/GenBank/DDBJ databases">
        <title>The Genome Sequence of Acinetobacter rudis CIP 110305.</title>
        <authorList>
            <consortium name="The Broad Institute Genome Sequencing Platform"/>
            <consortium name="The Broad Institute Genome Sequencing Center for Infectious Disease"/>
            <person name="Cerqueira G."/>
            <person name="Feldgarden M."/>
            <person name="Courvalin P."/>
            <person name="Perichon B."/>
            <person name="Grillot-Courvalin C."/>
            <person name="Clermont D."/>
            <person name="Rocha E."/>
            <person name="Yoon E.-J."/>
            <person name="Nemec A."/>
            <person name="Young S.K."/>
            <person name="Zeng Q."/>
            <person name="Gargeya S."/>
            <person name="Fitzgerald M."/>
            <person name="Abouelleil A."/>
            <person name="Alvarado L."/>
            <person name="Berlin A.M."/>
            <person name="Chapman S.B."/>
            <person name="Dewar J."/>
            <person name="Goldberg J."/>
            <person name="Griggs A."/>
            <person name="Gujja S."/>
            <person name="Hansen M."/>
            <person name="Howarth C."/>
            <person name="Imamovic A."/>
            <person name="Larimer J."/>
            <person name="McCowan C."/>
            <person name="Murphy C."/>
            <person name="Pearson M."/>
            <person name="Priest M."/>
            <person name="Roberts A."/>
            <person name="Saif S."/>
            <person name="Shea T."/>
            <person name="Sykes S."/>
            <person name="Wortman J."/>
            <person name="Nusbaum C."/>
            <person name="Birren B."/>
        </authorList>
    </citation>
    <scope>NUCLEOTIDE SEQUENCE [LARGE SCALE GENOMIC DNA]</scope>
    <source>
        <strain evidence="6 7">CIP 110305</strain>
    </source>
</reference>
<evidence type="ECO:0000256" key="1">
    <source>
        <dbReference type="ARBA" id="ARBA00006576"/>
    </source>
</evidence>
<feature type="domain" description="CMP/dCMP-type deaminase" evidence="5">
    <location>
        <begin position="312"/>
        <end position="425"/>
    </location>
</feature>
<dbReference type="Proteomes" id="UP000014568">
    <property type="component" value="Unassembled WGS sequence"/>
</dbReference>
<dbReference type="InterPro" id="IPR002125">
    <property type="entry name" value="CMP_dCMP_dom"/>
</dbReference>
<evidence type="ECO:0000256" key="2">
    <source>
        <dbReference type="ARBA" id="ARBA00022723"/>
    </source>
</evidence>
<dbReference type="InterPro" id="IPR016193">
    <property type="entry name" value="Cytidine_deaminase-like"/>
</dbReference>
<dbReference type="Gene3D" id="3.40.50.300">
    <property type="entry name" value="P-loop containing nucleotide triphosphate hydrolases"/>
    <property type="match status" value="1"/>
</dbReference>
<evidence type="ECO:0000259" key="5">
    <source>
        <dbReference type="PROSITE" id="PS51747"/>
    </source>
</evidence>
<keyword evidence="3" id="KW-0378">Hydrolase</keyword>
<dbReference type="Pfam" id="PF00383">
    <property type="entry name" value="dCMP_cyt_deam_1"/>
    <property type="match status" value="1"/>
</dbReference>
<name>S3MR77_9GAMM</name>
<evidence type="ECO:0000313" key="7">
    <source>
        <dbReference type="Proteomes" id="UP000014568"/>
    </source>
</evidence>
<sequence>MAIIIDDLLRLNDDGLEEVIIGLVGAVGSNLSTVQNILKTELEDTFGFHTFIIKISEDILANHPNIKDVPNFDTSTKFKRIHSLMDLGNKLRDLHGEDYIALEVTQKIHELRKSYTGSKKRVAYIVNSLKHDAEVISLKKLYSHIFFQISVFESKDKRKETLNNTVGMSIEEANLLIKRDEKESEKWGQRTSVAFPRADYFLKLDEKYSIHIKNAVIRFIKLILGNPYITPTFPESAIYMAFMSSLSSADLSRQVGAVIAKNKSILSTGTNDVPKFGGGLYTPEYMESDGMIVDENEGRDYKYKGGQDCNHIQRNHLIEDIYESINQNLEGILSENIPSQKQVLSDIKKVLENSDIKDITEYGRMVHAEMDAILNCARSNNSTEGATLYVTTFPCHNCAKHIVAAGIKEVMFVEPYPKSKALEFHEDSISLSKAENKLRFKPFVGVGPRNFINFFSLTLGIGRELERKDNKGKSVENEWNPKTAPLRIKGNPSSYRYYERQIISKLKEIKDS</sequence>
<evidence type="ECO:0000256" key="3">
    <source>
        <dbReference type="ARBA" id="ARBA00022801"/>
    </source>
</evidence>
<dbReference type="PROSITE" id="PS00903">
    <property type="entry name" value="CYT_DCMP_DEAMINASES_1"/>
    <property type="match status" value="1"/>
</dbReference>
<organism evidence="6 7">
    <name type="scientific">Acinetobacter rudis CIP 110305</name>
    <dbReference type="NCBI Taxonomy" id="421052"/>
    <lineage>
        <taxon>Bacteria</taxon>
        <taxon>Pseudomonadati</taxon>
        <taxon>Pseudomonadota</taxon>
        <taxon>Gammaproteobacteria</taxon>
        <taxon>Moraxellales</taxon>
        <taxon>Moraxellaceae</taxon>
        <taxon>Acinetobacter</taxon>
    </lineage>
</organism>
<dbReference type="GO" id="GO:0008270">
    <property type="term" value="F:zinc ion binding"/>
    <property type="evidence" value="ECO:0007669"/>
    <property type="project" value="InterPro"/>
</dbReference>
<dbReference type="PANTHER" id="PTHR11086:SF18">
    <property type="entry name" value="DEOXYCYTIDYLATE DEAMINASE"/>
    <property type="match status" value="1"/>
</dbReference>
<evidence type="ECO:0000256" key="4">
    <source>
        <dbReference type="ARBA" id="ARBA00022833"/>
    </source>
</evidence>
<protein>
    <submittedName>
        <fullName evidence="6">dCMP deaminase</fullName>
    </submittedName>
</protein>
<dbReference type="GO" id="GO:0005737">
    <property type="term" value="C:cytoplasm"/>
    <property type="evidence" value="ECO:0007669"/>
    <property type="project" value="TreeGrafter"/>
</dbReference>
<dbReference type="EMBL" id="ATGI01000038">
    <property type="protein sequence ID" value="EPF70385.1"/>
    <property type="molecule type" value="Genomic_DNA"/>
</dbReference>
<comment type="caution">
    <text evidence="6">The sequence shown here is derived from an EMBL/GenBank/DDBJ whole genome shotgun (WGS) entry which is preliminary data.</text>
</comment>
<dbReference type="STRING" id="632955.GCA_000829675_03088"/>
<keyword evidence="2" id="KW-0479">Metal-binding</keyword>
<proteinExistence type="inferred from homology"/>
<gene>
    <name evidence="6" type="ORF">F945_03408</name>
</gene>
<dbReference type="GO" id="GO:0004132">
    <property type="term" value="F:dCMP deaminase activity"/>
    <property type="evidence" value="ECO:0007669"/>
    <property type="project" value="TreeGrafter"/>
</dbReference>
<dbReference type="PATRIC" id="fig|421052.3.peg.3341"/>
<comment type="similarity">
    <text evidence="1">Belongs to the cytidine and deoxycytidylate deaminase family.</text>
</comment>
<dbReference type="RefSeq" id="WP_016657771.1">
    <property type="nucleotide sequence ID" value="NZ_KE340355.1"/>
</dbReference>
<dbReference type="AlphaFoldDB" id="S3MR77"/>
<keyword evidence="7" id="KW-1185">Reference proteome</keyword>
<dbReference type="Gene3D" id="3.40.140.10">
    <property type="entry name" value="Cytidine Deaminase, domain 2"/>
    <property type="match status" value="1"/>
</dbReference>
<keyword evidence="4" id="KW-0862">Zinc</keyword>
<evidence type="ECO:0000313" key="6">
    <source>
        <dbReference type="EMBL" id="EPF70385.1"/>
    </source>
</evidence>
<dbReference type="PROSITE" id="PS51747">
    <property type="entry name" value="CYT_DCMP_DEAMINASES_2"/>
    <property type="match status" value="1"/>
</dbReference>
<dbReference type="NCBIfam" id="NF041025">
    <property type="entry name" value="antiphage_deaminase"/>
    <property type="match status" value="1"/>
</dbReference>
<accession>S3MR77</accession>
<dbReference type="PANTHER" id="PTHR11086">
    <property type="entry name" value="DEOXYCYTIDYLATE DEAMINASE-RELATED"/>
    <property type="match status" value="1"/>
</dbReference>
<dbReference type="HOGENOM" id="CLU_029260_0_0_6"/>
<dbReference type="OrthoDB" id="9788517at2"/>
<dbReference type="InterPro" id="IPR016192">
    <property type="entry name" value="APOBEC/CMP_deaminase_Zn-bd"/>
</dbReference>